<dbReference type="SUPFAM" id="SSF50104">
    <property type="entry name" value="Translation proteins SH3-like domain"/>
    <property type="match status" value="1"/>
</dbReference>
<dbReference type="InterPro" id="IPR000915">
    <property type="entry name" value="60S_ribosomal_eL6"/>
</dbReference>
<name>A0A1Y2AER9_9FUNG</name>
<keyword evidence="7" id="KW-1185">Reference proteome</keyword>
<dbReference type="Pfam" id="PF01159">
    <property type="entry name" value="Ribosomal_L6e"/>
    <property type="match status" value="1"/>
</dbReference>
<dbReference type="Pfam" id="PF03868">
    <property type="entry name" value="Ribosomal_L6e_N"/>
    <property type="match status" value="1"/>
</dbReference>
<dbReference type="FunFam" id="2.30.30.30:FF:000014">
    <property type="entry name" value="60S ribosomal protein L6"/>
    <property type="match status" value="1"/>
</dbReference>
<dbReference type="GO" id="GO:0000027">
    <property type="term" value="P:ribosomal large subunit assembly"/>
    <property type="evidence" value="ECO:0007669"/>
    <property type="project" value="TreeGrafter"/>
</dbReference>
<evidence type="ECO:0000313" key="6">
    <source>
        <dbReference type="EMBL" id="ORY21079.1"/>
    </source>
</evidence>
<protein>
    <submittedName>
        <fullName evidence="6">60S ribosomal protein L6</fullName>
    </submittedName>
</protein>
<dbReference type="PANTHER" id="PTHR10715:SF0">
    <property type="entry name" value="LARGE RIBOSOMAL SUBUNIT PROTEIN EL6"/>
    <property type="match status" value="1"/>
</dbReference>
<evidence type="ECO:0000256" key="3">
    <source>
        <dbReference type="ARBA" id="ARBA00023274"/>
    </source>
</evidence>
<dbReference type="GO" id="GO:0022625">
    <property type="term" value="C:cytosolic large ribosomal subunit"/>
    <property type="evidence" value="ECO:0007669"/>
    <property type="project" value="TreeGrafter"/>
</dbReference>
<dbReference type="Proteomes" id="UP000193642">
    <property type="component" value="Unassembled WGS sequence"/>
</dbReference>
<dbReference type="PANTHER" id="PTHR10715">
    <property type="entry name" value="60S RIBOSOMAL PROTEIN L6"/>
    <property type="match status" value="1"/>
</dbReference>
<dbReference type="GO" id="GO:0003735">
    <property type="term" value="F:structural constituent of ribosome"/>
    <property type="evidence" value="ECO:0007669"/>
    <property type="project" value="InterPro"/>
</dbReference>
<comment type="similarity">
    <text evidence="1">Belongs to the eukaryotic ribosomal protein eL6 family.</text>
</comment>
<proteinExistence type="inferred from homology"/>
<evidence type="ECO:0000259" key="5">
    <source>
        <dbReference type="Pfam" id="PF03868"/>
    </source>
</evidence>
<dbReference type="CDD" id="cd13156">
    <property type="entry name" value="KOW_RPL6"/>
    <property type="match status" value="1"/>
</dbReference>
<dbReference type="AlphaFoldDB" id="A0A1Y2AER9"/>
<evidence type="ECO:0000313" key="7">
    <source>
        <dbReference type="Proteomes" id="UP000193642"/>
    </source>
</evidence>
<sequence>MTKNPQLIPGVATLSRSAAYKAKGLFNRKKASPAKTEPKPTTVVKPIGGAKNGKTRTVSLVKTSKFYPAEDAPVPRLSRKVNRPSTTRASITPGTVLILIAGRFAGKRVVYLKTLPSGLLLVTGPFKINGVPLRRVNQAYAIATSAKVDVSKVVVPEIVNDAAFKATREVKQKATEAALFDIAAKRPVAEERVAAQKAVDAAILAEVKKTPLLKAYLNASFSLTKGQKPHLMKF</sequence>
<evidence type="ECO:0000256" key="2">
    <source>
        <dbReference type="ARBA" id="ARBA00022980"/>
    </source>
</evidence>
<dbReference type="GO" id="GO:0002181">
    <property type="term" value="P:cytoplasmic translation"/>
    <property type="evidence" value="ECO:0007669"/>
    <property type="project" value="TreeGrafter"/>
</dbReference>
<dbReference type="GO" id="GO:0003723">
    <property type="term" value="F:RNA binding"/>
    <property type="evidence" value="ECO:0007669"/>
    <property type="project" value="TreeGrafter"/>
</dbReference>
<keyword evidence="2 6" id="KW-0689">Ribosomal protein</keyword>
<dbReference type="InterPro" id="IPR041997">
    <property type="entry name" value="Ribosomal_eL6_KOW"/>
</dbReference>
<dbReference type="OrthoDB" id="2436667at2759"/>
<organism evidence="6 7">
    <name type="scientific">Rhizoclosmatium globosum</name>
    <dbReference type="NCBI Taxonomy" id="329046"/>
    <lineage>
        <taxon>Eukaryota</taxon>
        <taxon>Fungi</taxon>
        <taxon>Fungi incertae sedis</taxon>
        <taxon>Chytridiomycota</taxon>
        <taxon>Chytridiomycota incertae sedis</taxon>
        <taxon>Chytridiomycetes</taxon>
        <taxon>Chytridiales</taxon>
        <taxon>Chytriomycetaceae</taxon>
        <taxon>Rhizoclosmatium</taxon>
    </lineage>
</organism>
<evidence type="ECO:0000256" key="4">
    <source>
        <dbReference type="SAM" id="MobiDB-lite"/>
    </source>
</evidence>
<dbReference type="InterPro" id="IPR008991">
    <property type="entry name" value="Translation_prot_SH3-like_sf"/>
</dbReference>
<feature type="domain" description="Large ribosomal subunit protein uL6 N-terminal" evidence="5">
    <location>
        <begin position="3"/>
        <end position="46"/>
    </location>
</feature>
<feature type="region of interest" description="Disordered" evidence="4">
    <location>
        <begin position="29"/>
        <end position="49"/>
    </location>
</feature>
<reference evidence="6 7" key="1">
    <citation type="submission" date="2016-07" db="EMBL/GenBank/DDBJ databases">
        <title>Pervasive Adenine N6-methylation of Active Genes in Fungi.</title>
        <authorList>
            <consortium name="DOE Joint Genome Institute"/>
            <person name="Mondo S.J."/>
            <person name="Dannebaum R.O."/>
            <person name="Kuo R.C."/>
            <person name="Labutti K."/>
            <person name="Haridas S."/>
            <person name="Kuo A."/>
            <person name="Salamov A."/>
            <person name="Ahrendt S.R."/>
            <person name="Lipzen A."/>
            <person name="Sullivan W."/>
            <person name="Andreopoulos W.B."/>
            <person name="Clum A."/>
            <person name="Lindquist E."/>
            <person name="Daum C."/>
            <person name="Ramamoorthy G.K."/>
            <person name="Gryganskyi A."/>
            <person name="Culley D."/>
            <person name="Magnuson J.K."/>
            <person name="James T.Y."/>
            <person name="O'Malley M.A."/>
            <person name="Stajich J.E."/>
            <person name="Spatafora J.W."/>
            <person name="Visel A."/>
            <person name="Grigoriev I.V."/>
        </authorList>
    </citation>
    <scope>NUCLEOTIDE SEQUENCE [LARGE SCALE GENOMIC DNA]</scope>
    <source>
        <strain evidence="6 7">JEL800</strain>
    </source>
</reference>
<dbReference type="Gene3D" id="2.30.30.30">
    <property type="match status" value="1"/>
</dbReference>
<keyword evidence="3" id="KW-0687">Ribonucleoprotein</keyword>
<accession>A0A1Y2AER9</accession>
<gene>
    <name evidence="6" type="ORF">BCR33DRAFT_729642</name>
</gene>
<comment type="caution">
    <text evidence="6">The sequence shown here is derived from an EMBL/GenBank/DDBJ whole genome shotgun (WGS) entry which is preliminary data.</text>
</comment>
<dbReference type="InterPro" id="IPR014722">
    <property type="entry name" value="Rib_uL2_dom2"/>
</dbReference>
<dbReference type="InterPro" id="IPR005568">
    <property type="entry name" value="Ribosomal_uL6_N"/>
</dbReference>
<dbReference type="EMBL" id="MCGO01000215">
    <property type="protein sequence ID" value="ORY21079.1"/>
    <property type="molecule type" value="Genomic_DNA"/>
</dbReference>
<evidence type="ECO:0000256" key="1">
    <source>
        <dbReference type="ARBA" id="ARBA00010592"/>
    </source>
</evidence>
<dbReference type="STRING" id="329046.A0A1Y2AER9"/>